<comment type="caution">
    <text evidence="3">The sequence shown here is derived from an EMBL/GenBank/DDBJ whole genome shotgun (WGS) entry which is preliminary data.</text>
</comment>
<dbReference type="InterPro" id="IPR036322">
    <property type="entry name" value="WD40_repeat_dom_sf"/>
</dbReference>
<proteinExistence type="predicted"/>
<keyword evidence="4" id="KW-1185">Reference proteome</keyword>
<dbReference type="EMBL" id="BRZM01003245">
    <property type="protein sequence ID" value="GLD46676.1"/>
    <property type="molecule type" value="Genomic_DNA"/>
</dbReference>
<feature type="repeat" description="WD" evidence="1">
    <location>
        <begin position="12"/>
        <end position="48"/>
    </location>
</feature>
<dbReference type="InterPro" id="IPR015943">
    <property type="entry name" value="WD40/YVTN_repeat-like_dom_sf"/>
</dbReference>
<evidence type="ECO:0000256" key="1">
    <source>
        <dbReference type="PROSITE-ProRule" id="PRU00221"/>
    </source>
</evidence>
<dbReference type="SUPFAM" id="SSF50978">
    <property type="entry name" value="WD40 repeat-like"/>
    <property type="match status" value="1"/>
</dbReference>
<keyword evidence="1" id="KW-0853">WD repeat</keyword>
<gene>
    <name evidence="3" type="ORF">AKAME5_002705000</name>
</gene>
<reference evidence="3" key="1">
    <citation type="submission" date="2022-08" db="EMBL/GenBank/DDBJ databases">
        <title>Genome sequencing of akame (Lates japonicus).</title>
        <authorList>
            <person name="Hashiguchi Y."/>
            <person name="Takahashi H."/>
        </authorList>
    </citation>
    <scope>NUCLEOTIDE SEQUENCE</scope>
    <source>
        <strain evidence="3">Kochi</strain>
    </source>
</reference>
<accession>A0AAD3M3V4</accession>
<organism evidence="3 4">
    <name type="scientific">Lates japonicus</name>
    <name type="common">Japanese lates</name>
    <dbReference type="NCBI Taxonomy" id="270547"/>
    <lineage>
        <taxon>Eukaryota</taxon>
        <taxon>Metazoa</taxon>
        <taxon>Chordata</taxon>
        <taxon>Craniata</taxon>
        <taxon>Vertebrata</taxon>
        <taxon>Euteleostomi</taxon>
        <taxon>Actinopterygii</taxon>
        <taxon>Neopterygii</taxon>
        <taxon>Teleostei</taxon>
        <taxon>Neoteleostei</taxon>
        <taxon>Acanthomorphata</taxon>
        <taxon>Carangaria</taxon>
        <taxon>Carangaria incertae sedis</taxon>
        <taxon>Centropomidae</taxon>
        <taxon>Lates</taxon>
    </lineage>
</organism>
<dbReference type="Proteomes" id="UP001279410">
    <property type="component" value="Unassembled WGS sequence"/>
</dbReference>
<dbReference type="InterPro" id="IPR001680">
    <property type="entry name" value="WD40_rpt"/>
</dbReference>
<dbReference type="AlphaFoldDB" id="A0AAD3M3V4"/>
<protein>
    <submittedName>
        <fullName evidence="3">WD repeat-containing protein 61</fullName>
    </submittedName>
</protein>
<sequence length="199" mass="21738">MSTQYSILFKQEHAHDDAIWTAAWGKSEADGSETIVTGSLDDMVKVWKCKSWFTELDCFPSLLNCKQKGQAGTMGAIAPAPGGHPSHWDLGCSETNQIRQTMGPDRIMPIDPSPFSPMDSQLLVCISGSPATLKIYDDGVSMLRVAVLTFSTPPVETPSRDGPAVHPWSHTSVRTTTESASTSIEEEFGEEGDWMEQCK</sequence>
<dbReference type="Gene3D" id="2.130.10.10">
    <property type="entry name" value="YVTN repeat-like/Quinoprotein amine dehydrogenase"/>
    <property type="match status" value="1"/>
</dbReference>
<dbReference type="PROSITE" id="PS50082">
    <property type="entry name" value="WD_REPEATS_2"/>
    <property type="match status" value="1"/>
</dbReference>
<evidence type="ECO:0000256" key="2">
    <source>
        <dbReference type="SAM" id="MobiDB-lite"/>
    </source>
</evidence>
<evidence type="ECO:0000313" key="3">
    <source>
        <dbReference type="EMBL" id="GLD46676.1"/>
    </source>
</evidence>
<evidence type="ECO:0000313" key="4">
    <source>
        <dbReference type="Proteomes" id="UP001279410"/>
    </source>
</evidence>
<name>A0AAD3M3V4_LATJO</name>
<feature type="region of interest" description="Disordered" evidence="2">
    <location>
        <begin position="154"/>
        <end position="182"/>
    </location>
</feature>